<dbReference type="Proteomes" id="UP001153636">
    <property type="component" value="Chromosome 6"/>
</dbReference>
<dbReference type="AlphaFoldDB" id="A0A9P0D015"/>
<protein>
    <submittedName>
        <fullName evidence="1">Uncharacterized protein</fullName>
    </submittedName>
</protein>
<evidence type="ECO:0000313" key="2">
    <source>
        <dbReference type="Proteomes" id="UP001153636"/>
    </source>
</evidence>
<sequence>MKRHFETKHLALKNKPVEFFQRKLLSLRSQQVNIKCLADVSKNALKPLYEVALKIAIVGKPHTIAEELTLPVDIVSNMINPQEADKLKKIPLSNDSMSRRISDMFKNFQYQLKMQIKESTFFSIQCDESTDVANRA</sequence>
<dbReference type="PANTHER" id="PTHR45913:SF19">
    <property type="entry name" value="LOW QUALITY PROTEIN: ZINC FINGER BED DOMAIN-CONTAINING PROTEIN 5-LIKE"/>
    <property type="match status" value="1"/>
</dbReference>
<gene>
    <name evidence="1" type="ORF">PSYICH_LOCUS12253</name>
</gene>
<keyword evidence="2" id="KW-1185">Reference proteome</keyword>
<accession>A0A9P0D015</accession>
<name>A0A9P0D015_9CUCU</name>
<dbReference type="OrthoDB" id="6580598at2759"/>
<organism evidence="1 2">
    <name type="scientific">Psylliodes chrysocephalus</name>
    <dbReference type="NCBI Taxonomy" id="3402493"/>
    <lineage>
        <taxon>Eukaryota</taxon>
        <taxon>Metazoa</taxon>
        <taxon>Ecdysozoa</taxon>
        <taxon>Arthropoda</taxon>
        <taxon>Hexapoda</taxon>
        <taxon>Insecta</taxon>
        <taxon>Pterygota</taxon>
        <taxon>Neoptera</taxon>
        <taxon>Endopterygota</taxon>
        <taxon>Coleoptera</taxon>
        <taxon>Polyphaga</taxon>
        <taxon>Cucujiformia</taxon>
        <taxon>Chrysomeloidea</taxon>
        <taxon>Chrysomelidae</taxon>
        <taxon>Galerucinae</taxon>
        <taxon>Alticini</taxon>
        <taxon>Psylliodes</taxon>
    </lineage>
</organism>
<dbReference type="PANTHER" id="PTHR45913">
    <property type="entry name" value="EPM2A-INTERACTING PROTEIN 1"/>
    <property type="match status" value="1"/>
</dbReference>
<reference evidence="1" key="1">
    <citation type="submission" date="2022-01" db="EMBL/GenBank/DDBJ databases">
        <authorList>
            <person name="King R."/>
        </authorList>
    </citation>
    <scope>NUCLEOTIDE SEQUENCE</scope>
</reference>
<dbReference type="EMBL" id="OV651818">
    <property type="protein sequence ID" value="CAH1111631.1"/>
    <property type="molecule type" value="Genomic_DNA"/>
</dbReference>
<proteinExistence type="predicted"/>
<evidence type="ECO:0000313" key="1">
    <source>
        <dbReference type="EMBL" id="CAH1111631.1"/>
    </source>
</evidence>